<comment type="caution">
    <text evidence="1">The sequence shown here is derived from an EMBL/GenBank/DDBJ whole genome shotgun (WGS) entry which is preliminary data.</text>
</comment>
<dbReference type="RefSeq" id="WP_276304499.1">
    <property type="nucleotide sequence ID" value="NZ_CP119992.1"/>
</dbReference>
<dbReference type="EMBL" id="JBHTBF010000002">
    <property type="protein sequence ID" value="MFC7316240.1"/>
    <property type="molecule type" value="Genomic_DNA"/>
</dbReference>
<organism evidence="1 2">
    <name type="scientific">Halomarina halobia</name>
    <dbReference type="NCBI Taxonomy" id="3033386"/>
    <lineage>
        <taxon>Archaea</taxon>
        <taxon>Methanobacteriati</taxon>
        <taxon>Methanobacteriota</taxon>
        <taxon>Stenosarchaea group</taxon>
        <taxon>Halobacteria</taxon>
        <taxon>Halobacteriales</taxon>
        <taxon>Natronomonadaceae</taxon>
        <taxon>Halomarina</taxon>
    </lineage>
</organism>
<evidence type="ECO:0000313" key="2">
    <source>
        <dbReference type="Proteomes" id="UP001596547"/>
    </source>
</evidence>
<dbReference type="SUPFAM" id="SSF53167">
    <property type="entry name" value="Purine and uridine phosphorylases"/>
    <property type="match status" value="1"/>
</dbReference>
<keyword evidence="2" id="KW-1185">Reference proteome</keyword>
<evidence type="ECO:0000313" key="1">
    <source>
        <dbReference type="EMBL" id="MFC7316240.1"/>
    </source>
</evidence>
<name>A0ABD6A766_9EURY</name>
<dbReference type="GeneID" id="79314042"/>
<dbReference type="AlphaFoldDB" id="A0ABD6A766"/>
<dbReference type="PANTHER" id="PTHR38643">
    <property type="entry name" value="PURINE NUCLEOSIDE PERMEASE C285.05-RELATED"/>
    <property type="match status" value="1"/>
</dbReference>
<dbReference type="PANTHER" id="PTHR38643:SF1">
    <property type="entry name" value="PURINE NUCLEOSIDE PERMEASE C285.05-RELATED"/>
    <property type="match status" value="1"/>
</dbReference>
<dbReference type="Pfam" id="PF06516">
    <property type="entry name" value="NUP"/>
    <property type="match status" value="1"/>
</dbReference>
<dbReference type="InterPro" id="IPR009486">
    <property type="entry name" value="Pur_nuclsid_perm"/>
</dbReference>
<dbReference type="Gene3D" id="3.40.50.1580">
    <property type="entry name" value="Nucleoside phosphorylase domain"/>
    <property type="match status" value="1"/>
</dbReference>
<dbReference type="Proteomes" id="UP001596547">
    <property type="component" value="Unassembled WGS sequence"/>
</dbReference>
<accession>A0ABD6A766</accession>
<sequence length="310" mass="33338">MTSSEHSPVELRALVLPALSFDWGDAPSELRPWLDRYDFAREIAVTGAVDAVRCTDDGIGVATTGMGKAQAAATVTALHRTPRLDLSRAYVVTAGVAGGSPAVGTLGSVFLADAVVDWDRKFRWDPDGDGEGPTIGPLPFDPEPGVYRLNGDLVAAARRATANVPLRDLPEARAYRERYPQEAARGSPTVGVGTTLCGDEFWHGERLAAAAEELVEGYGVGPHATTEMEDYGTALALDRAGRLDRYLNVRAVANFDRPAPGRSARESIDEDVEAFVGLAVENAFRVASAFVERVTERWESYRDGVPSHPE</sequence>
<protein>
    <submittedName>
        <fullName evidence="1">Phosphorylase</fullName>
    </submittedName>
</protein>
<proteinExistence type="predicted"/>
<dbReference type="InterPro" id="IPR035994">
    <property type="entry name" value="Nucleoside_phosphorylase_sf"/>
</dbReference>
<reference evidence="1 2" key="1">
    <citation type="journal article" date="2019" name="Int. J. Syst. Evol. Microbiol.">
        <title>The Global Catalogue of Microorganisms (GCM) 10K type strain sequencing project: providing services to taxonomists for standard genome sequencing and annotation.</title>
        <authorList>
            <consortium name="The Broad Institute Genomics Platform"/>
            <consortium name="The Broad Institute Genome Sequencing Center for Infectious Disease"/>
            <person name="Wu L."/>
            <person name="Ma J."/>
        </authorList>
    </citation>
    <scope>NUCLEOTIDE SEQUENCE [LARGE SCALE GENOMIC DNA]</scope>
    <source>
        <strain evidence="1 2">PSR21</strain>
    </source>
</reference>
<gene>
    <name evidence="1" type="ORF">ACFQPE_05450</name>
</gene>